<dbReference type="InterPro" id="IPR001387">
    <property type="entry name" value="Cro/C1-type_HTH"/>
</dbReference>
<accession>A0A1T3P144</accession>
<dbReference type="GO" id="GO:0003677">
    <property type="term" value="F:DNA binding"/>
    <property type="evidence" value="ECO:0007669"/>
    <property type="project" value="InterPro"/>
</dbReference>
<organism evidence="2 3">
    <name type="scientific">Embleya scabrispora</name>
    <dbReference type="NCBI Taxonomy" id="159449"/>
    <lineage>
        <taxon>Bacteria</taxon>
        <taxon>Bacillati</taxon>
        <taxon>Actinomycetota</taxon>
        <taxon>Actinomycetes</taxon>
        <taxon>Kitasatosporales</taxon>
        <taxon>Streptomycetaceae</taxon>
        <taxon>Embleya</taxon>
    </lineage>
</organism>
<dbReference type="SUPFAM" id="SSF47413">
    <property type="entry name" value="lambda repressor-like DNA-binding domains"/>
    <property type="match status" value="1"/>
</dbReference>
<gene>
    <name evidence="2" type="ORF">B4N89_18535</name>
</gene>
<dbReference type="STRING" id="159449.B4N89_18535"/>
<dbReference type="CDD" id="cd00093">
    <property type="entry name" value="HTH_XRE"/>
    <property type="match status" value="1"/>
</dbReference>
<dbReference type="Pfam" id="PF19054">
    <property type="entry name" value="DUF5753"/>
    <property type="match status" value="1"/>
</dbReference>
<sequence>MRPAANQKKLGEELRRLRVERGLTVEAASTRVGWDKSKLSRLETNKTLIGKQHVDALAEALGLTSAMRLRLDRLLGVETGESGIWWGRYQDVLSPQYEELILLESQAASIEVAAMLIPGLMQAPGYAQATLLQSAFVPDPEDAEMLLDVRRQRQQVVTAGAVSLLATLSESVLLNAFCGRVALQRQLQYLLDLGQLPNVSLRIVPYDAPGAAFTGTVTLLDPQPDAGATVAYVEYEGGSQLLSDPRTIKRYRRNLAYFGQAACSEAESRRMISERLEDS</sequence>
<dbReference type="Pfam" id="PF13560">
    <property type="entry name" value="HTH_31"/>
    <property type="match status" value="1"/>
</dbReference>
<reference evidence="2 3" key="1">
    <citation type="submission" date="2017-03" db="EMBL/GenBank/DDBJ databases">
        <title>Draft genome sequence of Streptomyces scabrisporus NF3, endophyte isolated from Amphipterygium adstringens.</title>
        <authorList>
            <person name="Vazquez M."/>
            <person name="Ceapa C.D."/>
            <person name="Rodriguez Luna D."/>
            <person name="Sanchez Esquivel S."/>
        </authorList>
    </citation>
    <scope>NUCLEOTIDE SEQUENCE [LARGE SCALE GENOMIC DNA]</scope>
    <source>
        <strain evidence="2 3">NF3</strain>
    </source>
</reference>
<dbReference type="InterPro" id="IPR010982">
    <property type="entry name" value="Lambda_DNA-bd_dom_sf"/>
</dbReference>
<comment type="caution">
    <text evidence="2">The sequence shown here is derived from an EMBL/GenBank/DDBJ whole genome shotgun (WGS) entry which is preliminary data.</text>
</comment>
<dbReference type="Proteomes" id="UP000190037">
    <property type="component" value="Unassembled WGS sequence"/>
</dbReference>
<dbReference type="SMART" id="SM00530">
    <property type="entry name" value="HTH_XRE"/>
    <property type="match status" value="1"/>
</dbReference>
<dbReference type="AlphaFoldDB" id="A0A1T3P144"/>
<keyword evidence="3" id="KW-1185">Reference proteome</keyword>
<evidence type="ECO:0000259" key="1">
    <source>
        <dbReference type="PROSITE" id="PS50943"/>
    </source>
</evidence>
<dbReference type="PROSITE" id="PS50943">
    <property type="entry name" value="HTH_CROC1"/>
    <property type="match status" value="1"/>
</dbReference>
<dbReference type="InterPro" id="IPR043917">
    <property type="entry name" value="DUF5753"/>
</dbReference>
<dbReference type="EMBL" id="MWQN01000001">
    <property type="protein sequence ID" value="OPC82675.1"/>
    <property type="molecule type" value="Genomic_DNA"/>
</dbReference>
<dbReference type="OrthoDB" id="4966777at2"/>
<evidence type="ECO:0000313" key="2">
    <source>
        <dbReference type="EMBL" id="OPC82675.1"/>
    </source>
</evidence>
<protein>
    <recommendedName>
        <fullName evidence="1">HTH cro/C1-type domain-containing protein</fullName>
    </recommendedName>
</protein>
<name>A0A1T3P144_9ACTN</name>
<dbReference type="RefSeq" id="WP_078976940.1">
    <property type="nucleotide sequence ID" value="NZ_MWQN01000001.1"/>
</dbReference>
<proteinExistence type="predicted"/>
<dbReference type="Gene3D" id="1.10.260.40">
    <property type="entry name" value="lambda repressor-like DNA-binding domains"/>
    <property type="match status" value="1"/>
</dbReference>
<evidence type="ECO:0000313" key="3">
    <source>
        <dbReference type="Proteomes" id="UP000190037"/>
    </source>
</evidence>
<feature type="domain" description="HTH cro/C1-type" evidence="1">
    <location>
        <begin position="14"/>
        <end position="68"/>
    </location>
</feature>